<dbReference type="Proteomes" id="UP000524237">
    <property type="component" value="Unassembled WGS sequence"/>
</dbReference>
<evidence type="ECO:0000313" key="5">
    <source>
        <dbReference type="EMBL" id="MBA8828004.1"/>
    </source>
</evidence>
<dbReference type="GO" id="GO:0008999">
    <property type="term" value="F:protein-N-terminal-alanine acetyltransferase activity"/>
    <property type="evidence" value="ECO:0007669"/>
    <property type="project" value="TreeGrafter"/>
</dbReference>
<dbReference type="Gene3D" id="3.40.630.30">
    <property type="match status" value="1"/>
</dbReference>
<keyword evidence="2" id="KW-0012">Acyltransferase</keyword>
<evidence type="ECO:0000259" key="4">
    <source>
        <dbReference type="PROSITE" id="PS51186"/>
    </source>
</evidence>
<dbReference type="PROSITE" id="PS51186">
    <property type="entry name" value="GNAT"/>
    <property type="match status" value="1"/>
</dbReference>
<reference evidence="5 6" key="1">
    <citation type="submission" date="2020-07" db="EMBL/GenBank/DDBJ databases">
        <title>Sequencing the genomes of 1000 actinobacteria strains.</title>
        <authorList>
            <person name="Klenk H.-P."/>
        </authorList>
    </citation>
    <scope>NUCLEOTIDE SEQUENCE [LARGE SCALE GENOMIC DNA]</scope>
    <source>
        <strain evidence="5 6">DSM 23737</strain>
    </source>
</reference>
<dbReference type="PANTHER" id="PTHR43792:SF8">
    <property type="entry name" value="[RIBOSOMAL PROTEIN US5]-ALANINE N-ACETYLTRANSFERASE"/>
    <property type="match status" value="1"/>
</dbReference>
<evidence type="ECO:0000313" key="6">
    <source>
        <dbReference type="Proteomes" id="UP000524237"/>
    </source>
</evidence>
<dbReference type="GO" id="GO:0005737">
    <property type="term" value="C:cytoplasm"/>
    <property type="evidence" value="ECO:0007669"/>
    <property type="project" value="TreeGrafter"/>
</dbReference>
<evidence type="ECO:0000256" key="2">
    <source>
        <dbReference type="ARBA" id="ARBA00023315"/>
    </source>
</evidence>
<name>A0A7W3PMM1_9MICO</name>
<keyword evidence="6" id="KW-1185">Reference proteome</keyword>
<dbReference type="RefSeq" id="WP_182483480.1">
    <property type="nucleotide sequence ID" value="NZ_JACGWU010000001.1"/>
</dbReference>
<dbReference type="InterPro" id="IPR051531">
    <property type="entry name" value="N-acetyltransferase"/>
</dbReference>
<protein>
    <submittedName>
        <fullName evidence="5">RimJ/RimL family protein N-acetyltransferase</fullName>
    </submittedName>
</protein>
<proteinExistence type="inferred from homology"/>
<feature type="domain" description="N-acetyltransferase" evidence="4">
    <location>
        <begin position="5"/>
        <end position="169"/>
    </location>
</feature>
<dbReference type="CDD" id="cd04301">
    <property type="entry name" value="NAT_SF"/>
    <property type="match status" value="1"/>
</dbReference>
<sequence>MKDQVFLLPWTVDDLPVLQRSNTPEMTTFLGGPESPEQLVKRQANFLRRWEDDEARMFTIRTDSEGEPVGSVGYWKTKWANVGVYEAGWSIETRYQGRGLASRALRECLQHAAAFGDRQDVVAFPRVDNTASNSLCKSVGFAFRGEQDFEYPKGNPIRVNAWSFDLTALRQEHPL</sequence>
<evidence type="ECO:0000256" key="3">
    <source>
        <dbReference type="ARBA" id="ARBA00038502"/>
    </source>
</evidence>
<evidence type="ECO:0000256" key="1">
    <source>
        <dbReference type="ARBA" id="ARBA00022679"/>
    </source>
</evidence>
<dbReference type="PANTHER" id="PTHR43792">
    <property type="entry name" value="GNAT FAMILY, PUTATIVE (AFU_ORTHOLOGUE AFUA_3G00765)-RELATED-RELATED"/>
    <property type="match status" value="1"/>
</dbReference>
<dbReference type="InterPro" id="IPR000182">
    <property type="entry name" value="GNAT_dom"/>
</dbReference>
<dbReference type="Pfam" id="PF13302">
    <property type="entry name" value="Acetyltransf_3"/>
    <property type="match status" value="1"/>
</dbReference>
<dbReference type="SUPFAM" id="SSF55729">
    <property type="entry name" value="Acyl-CoA N-acyltransferases (Nat)"/>
    <property type="match status" value="1"/>
</dbReference>
<accession>A0A7W3PMM1</accession>
<keyword evidence="1 5" id="KW-0808">Transferase</keyword>
<comment type="similarity">
    <text evidence="3">Belongs to the acetyltransferase family. RimJ subfamily.</text>
</comment>
<organism evidence="5 6">
    <name type="scientific">Alpinimonas psychrophila</name>
    <dbReference type="NCBI Taxonomy" id="748908"/>
    <lineage>
        <taxon>Bacteria</taxon>
        <taxon>Bacillati</taxon>
        <taxon>Actinomycetota</taxon>
        <taxon>Actinomycetes</taxon>
        <taxon>Micrococcales</taxon>
        <taxon>Microbacteriaceae</taxon>
        <taxon>Alpinimonas</taxon>
    </lineage>
</organism>
<dbReference type="EMBL" id="JACGWU010000001">
    <property type="protein sequence ID" value="MBA8828004.1"/>
    <property type="molecule type" value="Genomic_DNA"/>
</dbReference>
<gene>
    <name evidence="5" type="ORF">FB555_000075</name>
</gene>
<dbReference type="AlphaFoldDB" id="A0A7W3PMM1"/>
<comment type="caution">
    <text evidence="5">The sequence shown here is derived from an EMBL/GenBank/DDBJ whole genome shotgun (WGS) entry which is preliminary data.</text>
</comment>
<dbReference type="InterPro" id="IPR016181">
    <property type="entry name" value="Acyl_CoA_acyltransferase"/>
</dbReference>